<evidence type="ECO:0000313" key="8">
    <source>
        <dbReference type="EMBL" id="SNB80220.1"/>
    </source>
</evidence>
<dbReference type="EMBL" id="FXUV01000044">
    <property type="protein sequence ID" value="SMQ13086.1"/>
    <property type="molecule type" value="Genomic_DNA"/>
</dbReference>
<dbReference type="InterPro" id="IPR053930">
    <property type="entry name" value="RapZ-like_N"/>
</dbReference>
<organism evidence="7">
    <name type="scientific">Kingella negevensis</name>
    <dbReference type="NCBI Taxonomy" id="1522312"/>
    <lineage>
        <taxon>Bacteria</taxon>
        <taxon>Pseudomonadati</taxon>
        <taxon>Pseudomonadota</taxon>
        <taxon>Betaproteobacteria</taxon>
        <taxon>Neisseriales</taxon>
        <taxon>Neisseriaceae</taxon>
        <taxon>Kingella</taxon>
    </lineage>
</organism>
<dbReference type="SUPFAM" id="SSF52540">
    <property type="entry name" value="P-loop containing nucleoside triphosphate hydrolases"/>
    <property type="match status" value="1"/>
</dbReference>
<accession>A0A238HIV6</accession>
<feature type="binding site" evidence="4">
    <location>
        <begin position="59"/>
        <end position="62"/>
    </location>
    <ligand>
        <name>GTP</name>
        <dbReference type="ChEBI" id="CHEBI:37565"/>
    </ligand>
</feature>
<dbReference type="NCBIfam" id="NF003828">
    <property type="entry name" value="PRK05416.1"/>
    <property type="match status" value="1"/>
</dbReference>
<dbReference type="PIRSF" id="PIRSF005052">
    <property type="entry name" value="P-loopkin"/>
    <property type="match status" value="1"/>
</dbReference>
<dbReference type="GO" id="GO:0005525">
    <property type="term" value="F:GTP binding"/>
    <property type="evidence" value="ECO:0007669"/>
    <property type="project" value="UniProtKB-UniRule"/>
</dbReference>
<name>A0A238HIV6_9NEIS</name>
<dbReference type="HAMAP" id="MF_00636">
    <property type="entry name" value="RapZ_like"/>
    <property type="match status" value="1"/>
</dbReference>
<dbReference type="Pfam" id="PF22740">
    <property type="entry name" value="PapZ_C"/>
    <property type="match status" value="1"/>
</dbReference>
<keyword evidence="2 4" id="KW-0067">ATP-binding</keyword>
<dbReference type="InterPro" id="IPR027417">
    <property type="entry name" value="P-loop_NTPase"/>
</dbReference>
<protein>
    <submittedName>
        <fullName evidence="7">GlmZ(SRNA)-inactivating NTPase</fullName>
    </submittedName>
</protein>
<dbReference type="InterPro" id="IPR053931">
    <property type="entry name" value="RapZ_C"/>
</dbReference>
<dbReference type="RefSeq" id="WP_095063121.1">
    <property type="nucleotide sequence ID" value="NZ_FXUV02000048.1"/>
</dbReference>
<dbReference type="PANTHER" id="PTHR30448">
    <property type="entry name" value="RNASE ADAPTER PROTEIN RAPZ"/>
    <property type="match status" value="1"/>
</dbReference>
<dbReference type="InterPro" id="IPR005337">
    <property type="entry name" value="RapZ-like"/>
</dbReference>
<evidence type="ECO:0000256" key="4">
    <source>
        <dbReference type="HAMAP-Rule" id="MF_00636"/>
    </source>
</evidence>
<evidence type="ECO:0000256" key="3">
    <source>
        <dbReference type="ARBA" id="ARBA00023134"/>
    </source>
</evidence>
<keyword evidence="1 4" id="KW-0547">Nucleotide-binding</keyword>
<sequence length="281" mass="31980">MKIILISGLSGSGKTVALNLLEDSGFYCVDNLPLALLPELVRLHISGSLKTSKLGISVDVRSNLNVDNAQALIKELREQGHEVEILFLEAAEDVLLRRFSETRRSHPLANENITLPESLHYEREWLLPLRDLAYCIDTSKLNAQQLRRMVGQWLNVSRERLLVSIESFGFKHGAMMNADFVFDVRSLPNPYYDPTLRPFNGKDKPIQDYLSQQPLVGEMIGDIETFLRRWLPRMEDESRSYVTVGIGCTGGQHRSVYIAETLGKLLSDEFQLLVRHRQLDS</sequence>
<dbReference type="EMBL" id="FXUV02000048">
    <property type="protein sequence ID" value="SNB80220.1"/>
    <property type="molecule type" value="Genomic_DNA"/>
</dbReference>
<reference evidence="7" key="1">
    <citation type="submission" date="2017-05" db="EMBL/GenBank/DDBJ databases">
        <authorList>
            <person name="Song R."/>
            <person name="Chenine A.L."/>
            <person name="Ruprecht R.M."/>
        </authorList>
    </citation>
    <scope>NUCLEOTIDE SEQUENCE</scope>
    <source>
        <strain evidence="7">Kingella_eburonensis</strain>
    </source>
</reference>
<reference evidence="8" key="2">
    <citation type="submission" date="2017-06" db="EMBL/GenBank/DDBJ databases">
        <authorList>
            <person name="Kim H.J."/>
            <person name="Triplett B.A."/>
        </authorList>
    </citation>
    <scope>NUCLEOTIDE SEQUENCE [LARGE SCALE GENOMIC DNA]</scope>
    <source>
        <strain evidence="8">Kingella_eburonensis</strain>
    </source>
</reference>
<gene>
    <name evidence="7" type="ORF">KEBURONENSIS_01828</name>
    <name evidence="8" type="ORF">KEBURONENSIS_01830</name>
</gene>
<dbReference type="PANTHER" id="PTHR30448:SF0">
    <property type="entry name" value="RNASE ADAPTER PROTEIN RAPZ"/>
    <property type="match status" value="1"/>
</dbReference>
<reference evidence="9" key="3">
    <citation type="submission" date="2017-06" db="EMBL/GenBank/DDBJ databases">
        <authorList>
            <person name="Laurent S."/>
        </authorList>
    </citation>
    <scope>NUCLEOTIDE SEQUENCE [LARGE SCALE GENOMIC DNA]</scope>
</reference>
<feature type="domain" description="RapZ-like N-terminal" evidence="5">
    <location>
        <begin position="1"/>
        <end position="154"/>
    </location>
</feature>
<evidence type="ECO:0000259" key="5">
    <source>
        <dbReference type="Pfam" id="PF03668"/>
    </source>
</evidence>
<dbReference type="GO" id="GO:0005524">
    <property type="term" value="F:ATP binding"/>
    <property type="evidence" value="ECO:0007669"/>
    <property type="project" value="UniProtKB-UniRule"/>
</dbReference>
<evidence type="ECO:0000256" key="1">
    <source>
        <dbReference type="ARBA" id="ARBA00022741"/>
    </source>
</evidence>
<dbReference type="Proteomes" id="UP000215450">
    <property type="component" value="Unassembled WGS sequence"/>
</dbReference>
<dbReference type="STRING" id="1522312.GCA_900177895_00526"/>
<dbReference type="Gene3D" id="3.40.50.300">
    <property type="entry name" value="P-loop containing nucleotide triphosphate hydrolases"/>
    <property type="match status" value="1"/>
</dbReference>
<evidence type="ECO:0000313" key="9">
    <source>
        <dbReference type="Proteomes" id="UP000215450"/>
    </source>
</evidence>
<dbReference type="AlphaFoldDB" id="A0A238HIV6"/>
<feature type="domain" description="RapZ C-terminal" evidence="6">
    <location>
        <begin position="162"/>
        <end position="279"/>
    </location>
</feature>
<evidence type="ECO:0000256" key="2">
    <source>
        <dbReference type="ARBA" id="ARBA00022840"/>
    </source>
</evidence>
<dbReference type="Pfam" id="PF03668">
    <property type="entry name" value="RapZ-like_N"/>
    <property type="match status" value="1"/>
</dbReference>
<dbReference type="OrthoDB" id="9784461at2"/>
<feature type="binding site" evidence="4">
    <location>
        <begin position="8"/>
        <end position="15"/>
    </location>
    <ligand>
        <name>ATP</name>
        <dbReference type="ChEBI" id="CHEBI:30616"/>
    </ligand>
</feature>
<keyword evidence="9" id="KW-1185">Reference proteome</keyword>
<evidence type="ECO:0000259" key="6">
    <source>
        <dbReference type="Pfam" id="PF22740"/>
    </source>
</evidence>
<keyword evidence="3 4" id="KW-0342">GTP-binding</keyword>
<proteinExistence type="inferred from homology"/>
<evidence type="ECO:0000313" key="7">
    <source>
        <dbReference type="EMBL" id="SMQ13086.1"/>
    </source>
</evidence>